<dbReference type="InterPro" id="IPR045747">
    <property type="entry name" value="CRISPR-assoc_prot_Cas6_N_sf"/>
</dbReference>
<evidence type="ECO:0000313" key="8">
    <source>
        <dbReference type="Proteomes" id="UP000243688"/>
    </source>
</evidence>
<feature type="active site" description="Proton donor" evidence="5">
    <location>
        <position position="41"/>
    </location>
</feature>
<dbReference type="Proteomes" id="UP000243688">
    <property type="component" value="Unassembled WGS sequence"/>
</dbReference>
<sequence>MHLTLVLESESSAWDVPVHYNGLVQGALYRNLTPEFGEFLHNQGFVSDGRRFALFAFSRLLGDSEYIAETKTLRFRNPVRLIVASPVERFIRETGRLLLREGVRLGKQLLRVAAVELDAPRVESASVEVEALSPVVAYSTMYRSDGRKFTAYFQPQETDFQRIVADNLVRKAKLLYGEETEFGPIRVTPVGRPRKQVVIYKDTIIEGYTGRFRLEGDVRLIQTAIDAGLGGKNSSGFGLVREVGG</sequence>
<feature type="domain" description="CRISPR associated protein Cas6 C-terminal" evidence="6">
    <location>
        <begin position="124"/>
        <end position="240"/>
    </location>
</feature>
<dbReference type="Pfam" id="PF01881">
    <property type="entry name" value="Cas_Cas6_C"/>
    <property type="match status" value="1"/>
</dbReference>
<proteinExistence type="inferred from homology"/>
<protein>
    <recommendedName>
        <fullName evidence="4">CRISPR-associated endoribonuclease</fullName>
    </recommendedName>
</protein>
<organism evidence="7 8">
    <name type="scientific">Candidatus Reconcilbacillus cellulovorans</name>
    <dbReference type="NCBI Taxonomy" id="1906605"/>
    <lineage>
        <taxon>Bacteria</taxon>
        <taxon>Bacillati</taxon>
        <taxon>Bacillota</taxon>
        <taxon>Bacilli</taxon>
        <taxon>Bacillales</taxon>
        <taxon>Paenibacillaceae</taxon>
        <taxon>Candidatus Reconcilbacillus</taxon>
    </lineage>
</organism>
<evidence type="ECO:0000259" key="6">
    <source>
        <dbReference type="Pfam" id="PF01881"/>
    </source>
</evidence>
<dbReference type="PANTHER" id="PTHR36984">
    <property type="entry name" value="CRISPR-ASSOCIATED ENDORIBONUCLEASE CAS6 1"/>
    <property type="match status" value="1"/>
</dbReference>
<dbReference type="CDD" id="cd21140">
    <property type="entry name" value="Cas6_I-like"/>
    <property type="match status" value="1"/>
</dbReference>
<dbReference type="EMBL" id="MOXJ01000024">
    <property type="protein sequence ID" value="PDO09911.1"/>
    <property type="molecule type" value="Genomic_DNA"/>
</dbReference>
<dbReference type="GO" id="GO:0003723">
    <property type="term" value="F:RNA binding"/>
    <property type="evidence" value="ECO:0007669"/>
    <property type="project" value="UniProtKB-KW"/>
</dbReference>
<feature type="active site" description="Proton acceptor" evidence="5">
    <location>
        <position position="29"/>
    </location>
</feature>
<dbReference type="GO" id="GO:0016788">
    <property type="term" value="F:hydrolase activity, acting on ester bonds"/>
    <property type="evidence" value="ECO:0007669"/>
    <property type="project" value="InterPro"/>
</dbReference>
<dbReference type="PIRSF" id="PIRSF005054">
    <property type="entry name" value="PF1131"/>
    <property type="match status" value="1"/>
</dbReference>
<name>A0A2A6DYP7_9BACL</name>
<keyword evidence="3" id="KW-0051">Antiviral defense</keyword>
<dbReference type="Gene3D" id="3.30.70.1890">
    <property type="match status" value="1"/>
</dbReference>
<accession>A0A2A6DYP7</accession>
<evidence type="ECO:0000256" key="2">
    <source>
        <dbReference type="ARBA" id="ARBA00022884"/>
    </source>
</evidence>
<dbReference type="Gene3D" id="3.30.70.1900">
    <property type="match status" value="1"/>
</dbReference>
<dbReference type="AlphaFoldDB" id="A0A2A6DYP7"/>
<comment type="function">
    <text evidence="4">CRISPR (clustered regularly interspaced short palindromic repeat), is an adaptive immune system that provides protection against mobile genetic elements (viruses, transposable elements and conjugative plasmids). CRISPR clusters contain sequences complementary to antecedent mobile elements and target invading nucleic acids. CRISPR clusters are transcribed and processed into CRISPR RNA (crRNA).</text>
</comment>
<keyword evidence="2" id="KW-0694">RNA-binding</keyword>
<dbReference type="InterPro" id="IPR010156">
    <property type="entry name" value="CRISPR-assoc_prot_Cas6"/>
</dbReference>
<comment type="similarity">
    <text evidence="1 4">Belongs to the CRISPR-associated protein Cas6/Cse3/CasE family.</text>
</comment>
<gene>
    <name evidence="7" type="ORF">BLM47_10105</name>
</gene>
<dbReference type="GO" id="GO:0051607">
    <property type="term" value="P:defense response to virus"/>
    <property type="evidence" value="ECO:0007669"/>
    <property type="project" value="UniProtKB-KW"/>
</dbReference>
<reference evidence="7 8" key="1">
    <citation type="submission" date="2016-12" db="EMBL/GenBank/DDBJ databases">
        <title>Candidatus Reconcilibacillus cellulovorans genome.</title>
        <authorList>
            <person name="Kolinko S."/>
            <person name="Wu Y.-W."/>
            <person name="Tachea F."/>
            <person name="Denzel E."/>
            <person name="Hiras J."/>
            <person name="Baecker N."/>
            <person name="Chan L.J."/>
            <person name="Eichorst S.A."/>
            <person name="Frey D."/>
            <person name="Adams P.D."/>
            <person name="Pray T."/>
            <person name="Tanjore D."/>
            <person name="Petzold C.J."/>
            <person name="Gladden J.M."/>
            <person name="Simmons B.A."/>
            <person name="Singer S.W."/>
        </authorList>
    </citation>
    <scope>NUCLEOTIDE SEQUENCE [LARGE SCALE GENOMIC DNA]</scope>
    <source>
        <strain evidence="7">JTherm</strain>
    </source>
</reference>
<evidence type="ECO:0000256" key="5">
    <source>
        <dbReference type="PIRSR" id="PIRSR005054-50"/>
    </source>
</evidence>
<comment type="caution">
    <text evidence="7">The sequence shown here is derived from an EMBL/GenBank/DDBJ whole genome shotgun (WGS) entry which is preliminary data.</text>
</comment>
<evidence type="ECO:0000313" key="7">
    <source>
        <dbReference type="EMBL" id="PDO09911.1"/>
    </source>
</evidence>
<evidence type="ECO:0000256" key="1">
    <source>
        <dbReference type="ARBA" id="ARBA00005937"/>
    </source>
</evidence>
<dbReference type="PANTHER" id="PTHR36984:SF1">
    <property type="entry name" value="CRISPR-ASSOCIATED ENDORIBONUCLEASE CAS6 1"/>
    <property type="match status" value="1"/>
</dbReference>
<evidence type="ECO:0000256" key="3">
    <source>
        <dbReference type="ARBA" id="ARBA00023118"/>
    </source>
</evidence>
<evidence type="ECO:0000256" key="4">
    <source>
        <dbReference type="PIRNR" id="PIRNR005054"/>
    </source>
</evidence>
<dbReference type="InterPro" id="IPR049435">
    <property type="entry name" value="Cas_Cas6_C"/>
</dbReference>
<dbReference type="NCBIfam" id="TIGR01877">
    <property type="entry name" value="cas_cas6"/>
    <property type="match status" value="1"/>
</dbReference>